<dbReference type="GO" id="GO:0004674">
    <property type="term" value="F:protein serine/threonine kinase activity"/>
    <property type="evidence" value="ECO:0007669"/>
    <property type="project" value="TreeGrafter"/>
</dbReference>
<dbReference type="Pfam" id="PF06985">
    <property type="entry name" value="HET"/>
    <property type="match status" value="1"/>
</dbReference>
<dbReference type="AlphaFoldDB" id="A0A7C8J125"/>
<reference evidence="3 4" key="1">
    <citation type="submission" date="2019-12" db="EMBL/GenBank/DDBJ databases">
        <title>Draft genome sequence of the ascomycete Xylaria multiplex DSM 110363.</title>
        <authorList>
            <person name="Buettner E."/>
            <person name="Kellner H."/>
        </authorList>
    </citation>
    <scope>NUCLEOTIDE SEQUENCE [LARGE SCALE GENOMIC DNA]</scope>
    <source>
        <strain evidence="3 4">DSM 110363</strain>
    </source>
</reference>
<evidence type="ECO:0000259" key="2">
    <source>
        <dbReference type="PROSITE" id="PS50011"/>
    </source>
</evidence>
<dbReference type="Gene3D" id="1.10.510.10">
    <property type="entry name" value="Transferase(Phosphotransferase) domain 1"/>
    <property type="match status" value="2"/>
</dbReference>
<dbReference type="InterPro" id="IPR011009">
    <property type="entry name" value="Kinase-like_dom_sf"/>
</dbReference>
<evidence type="ECO:0000313" key="3">
    <source>
        <dbReference type="EMBL" id="KAF2972464.1"/>
    </source>
</evidence>
<dbReference type="PANTHER" id="PTHR24359:SF1">
    <property type="entry name" value="INHIBITOR OF NUCLEAR FACTOR KAPPA-B KINASE EPSILON SUBUNIT HOMOLOG 1-RELATED"/>
    <property type="match status" value="1"/>
</dbReference>
<evidence type="ECO:0000313" key="4">
    <source>
        <dbReference type="Proteomes" id="UP000481858"/>
    </source>
</evidence>
<gene>
    <name evidence="3" type="ORF">GQX73_g1098</name>
</gene>
<name>A0A7C8J125_9PEZI</name>
<dbReference type="PANTHER" id="PTHR24359">
    <property type="entry name" value="SERINE/THREONINE-PROTEIN KINASE SBK1"/>
    <property type="match status" value="1"/>
</dbReference>
<evidence type="ECO:0000256" key="1">
    <source>
        <dbReference type="SAM" id="MobiDB-lite"/>
    </source>
</evidence>
<feature type="domain" description="Protein kinase" evidence="2">
    <location>
        <begin position="138"/>
        <end position="484"/>
    </location>
</feature>
<dbReference type="Pfam" id="PF00069">
    <property type="entry name" value="Pkinase"/>
    <property type="match status" value="1"/>
</dbReference>
<dbReference type="InterPro" id="IPR010730">
    <property type="entry name" value="HET"/>
</dbReference>
<feature type="compositionally biased region" description="Acidic residues" evidence="1">
    <location>
        <begin position="1"/>
        <end position="10"/>
    </location>
</feature>
<keyword evidence="4" id="KW-1185">Reference proteome</keyword>
<dbReference type="SUPFAM" id="SSF56112">
    <property type="entry name" value="Protein kinase-like (PK-like)"/>
    <property type="match status" value="1"/>
</dbReference>
<dbReference type="EMBL" id="WUBL01000006">
    <property type="protein sequence ID" value="KAF2972464.1"/>
    <property type="molecule type" value="Genomic_DNA"/>
</dbReference>
<dbReference type="OrthoDB" id="5125733at2759"/>
<proteinExistence type="predicted"/>
<dbReference type="InParanoid" id="A0A7C8J125"/>
<comment type="caution">
    <text evidence="3">The sequence shown here is derived from an EMBL/GenBank/DDBJ whole genome shotgun (WGS) entry which is preliminary data.</text>
</comment>
<dbReference type="PROSITE" id="PS50011">
    <property type="entry name" value="PROTEIN_KINASE_DOM"/>
    <property type="match status" value="1"/>
</dbReference>
<feature type="region of interest" description="Disordered" evidence="1">
    <location>
        <begin position="550"/>
        <end position="575"/>
    </location>
</feature>
<dbReference type="GO" id="GO:0005524">
    <property type="term" value="F:ATP binding"/>
    <property type="evidence" value="ECO:0007669"/>
    <property type="project" value="InterPro"/>
</dbReference>
<sequence>MNSSDSDDSGSDISVSPELPPQKKLLDRIVESYCLSKSNGRDERFFPNNALSRLVTEDTIITELSSGKFRIDDIYTERRDRDEFVEWILKEAPKLFLICVRVKLSPKRIFESLTRFKERRFTDQELPIQDLEHILPFIEKDSQSKTGAFSSVFKVTIHEAHRHPTIGQVALKEIQTSHDSAPEHRQGITTGEVWEVEARALSMVNVLEHDHIVRCIATIRKGDKRYFMFPWASGGSLREFWEENHKPDLTKDLVREVLSELRGLADGLRRLHIYEPEQFSQAEDQSDSNLPEAYSENINNAEIPNIHVEEVGGQAVIGRDESGHQSIRHGDLKPENILRFLNSQTKDSNSLCSIGNLKIADLGLAKRHVVATEYRAQKTSTMYGTALYEAPEAAQSLEKKARSRLYDVWSMGCIMFEFVLWMLHGNELVTQLHDRLKKESNQYFELPTGMAGTARVHKTVTQWMQYLQENDPDCGENTAIGDLLRLIKTKLLVVNLPPGGHSGGNGQLVPTRPFQPPPPGEDKTNYRCTAEGLLNALDNISHKMNDDSRYTLSGESRHNIKPPSTIPEASDEANSSLRIPGTNSLCIIQGEDGDFSEESKRMEDVFSCAYCVLAASRATGQHDGFLQPINQREYITFPGTAGNPFYVCENIDDFSGDVLEGSLNTRGWVLQERALARRTIFFTERQTYFECGKGVRCQSLTNMHNNMSDFLGDPNFPKKAISVQRGLRIRYFQDLYKQYSRLNFTHIEDRPFAIEGLENRLRTAYETGGAYGIFDDGLGKGLFHRSLLWQRGEDEPAPGLLRIVFPSGRKVAVPTWSWMAYRGGIDYVDPPFDQTIWEKEDIHPPRIKSNTSSLHGHDRMELLAAVRWFNAPDDQDKELKLVYDTGENKLGDMRLPSPLDTPVDGGYHIYERVGAGVMPGRFISFDEPSQQVKIR</sequence>
<dbReference type="InterPro" id="IPR000719">
    <property type="entry name" value="Prot_kinase_dom"/>
</dbReference>
<protein>
    <recommendedName>
        <fullName evidence="2">Protein kinase domain-containing protein</fullName>
    </recommendedName>
</protein>
<feature type="region of interest" description="Disordered" evidence="1">
    <location>
        <begin position="1"/>
        <end position="20"/>
    </location>
</feature>
<accession>A0A7C8J125</accession>
<organism evidence="3 4">
    <name type="scientific">Xylaria multiplex</name>
    <dbReference type="NCBI Taxonomy" id="323545"/>
    <lineage>
        <taxon>Eukaryota</taxon>
        <taxon>Fungi</taxon>
        <taxon>Dikarya</taxon>
        <taxon>Ascomycota</taxon>
        <taxon>Pezizomycotina</taxon>
        <taxon>Sordariomycetes</taxon>
        <taxon>Xylariomycetidae</taxon>
        <taxon>Xylariales</taxon>
        <taxon>Xylariaceae</taxon>
        <taxon>Xylaria</taxon>
    </lineage>
</organism>
<dbReference type="CDD" id="cd00180">
    <property type="entry name" value="PKc"/>
    <property type="match status" value="1"/>
</dbReference>
<dbReference type="Proteomes" id="UP000481858">
    <property type="component" value="Unassembled WGS sequence"/>
</dbReference>
<dbReference type="SMART" id="SM00220">
    <property type="entry name" value="S_TKc"/>
    <property type="match status" value="1"/>
</dbReference>